<gene>
    <name evidence="2" type="ORF">GM50_9930</name>
</gene>
<proteinExistence type="predicted"/>
<dbReference type="GO" id="GO:0009231">
    <property type="term" value="P:riboflavin biosynthetic process"/>
    <property type="evidence" value="ECO:0007669"/>
    <property type="project" value="InterPro"/>
</dbReference>
<reference evidence="2" key="1">
    <citation type="submission" date="2014-05" db="EMBL/GenBank/DDBJ databases">
        <title>Key roles for freshwater Actinobacteria revealed by deep metagenomic sequencing.</title>
        <authorList>
            <person name="Ghai R."/>
            <person name="Mizuno C.M."/>
            <person name="Picazo A."/>
            <person name="Camacho A."/>
            <person name="Rodriguez-Valera F."/>
        </authorList>
    </citation>
    <scope>NUCLEOTIDE SEQUENCE</scope>
</reference>
<name>A0A094Q3W5_9ZZZZ</name>
<dbReference type="Gene3D" id="3.40.430.10">
    <property type="entry name" value="Dihydrofolate Reductase, subunit A"/>
    <property type="match status" value="1"/>
</dbReference>
<evidence type="ECO:0000313" key="2">
    <source>
        <dbReference type="EMBL" id="KGA18062.1"/>
    </source>
</evidence>
<dbReference type="EMBL" id="JNSK01000031">
    <property type="protein sequence ID" value="KGA18062.1"/>
    <property type="molecule type" value="Genomic_DNA"/>
</dbReference>
<feature type="domain" description="Bacterial bifunctional deaminase-reductase C-terminal" evidence="1">
    <location>
        <begin position="3"/>
        <end position="125"/>
    </location>
</feature>
<comment type="caution">
    <text evidence="2">The sequence shown here is derived from an EMBL/GenBank/DDBJ whole genome shotgun (WGS) entry which is preliminary data.</text>
</comment>
<sequence length="164" mass="17800">MSVTATIVAGQDGSTAIAGSSAGITSPTDKTLFLERRRKADCIIIGGNTARNEPYTKTPAPLVVISRHEHPKLPAAHVWNIEPSQGIEKARNEFGENILIEGGAAFITYLLDRNEIDCLELSITSVSGGTDIFDFERYLKIAQSVIKNVIADTTFYTARFSSPQ</sequence>
<dbReference type="InterPro" id="IPR002734">
    <property type="entry name" value="RibDG_C"/>
</dbReference>
<evidence type="ECO:0000259" key="1">
    <source>
        <dbReference type="Pfam" id="PF01872"/>
    </source>
</evidence>
<dbReference type="GO" id="GO:0008703">
    <property type="term" value="F:5-amino-6-(5-phosphoribosylamino)uracil reductase activity"/>
    <property type="evidence" value="ECO:0007669"/>
    <property type="project" value="InterPro"/>
</dbReference>
<dbReference type="InterPro" id="IPR024072">
    <property type="entry name" value="DHFR-like_dom_sf"/>
</dbReference>
<dbReference type="Pfam" id="PF01872">
    <property type="entry name" value="RibD_C"/>
    <property type="match status" value="1"/>
</dbReference>
<dbReference type="AlphaFoldDB" id="A0A094Q3W5"/>
<organism evidence="2">
    <name type="scientific">freshwater metagenome</name>
    <dbReference type="NCBI Taxonomy" id="449393"/>
    <lineage>
        <taxon>unclassified sequences</taxon>
        <taxon>metagenomes</taxon>
        <taxon>ecological metagenomes</taxon>
    </lineage>
</organism>
<accession>A0A094Q3W5</accession>
<protein>
    <recommendedName>
        <fullName evidence="1">Bacterial bifunctional deaminase-reductase C-terminal domain-containing protein</fullName>
    </recommendedName>
</protein>
<dbReference type="SUPFAM" id="SSF53597">
    <property type="entry name" value="Dihydrofolate reductase-like"/>
    <property type="match status" value="1"/>
</dbReference>